<proteinExistence type="predicted"/>
<reference evidence="1 2" key="1">
    <citation type="submission" date="2019-03" db="EMBL/GenBank/DDBJ databases">
        <title>Genomic Encyclopedia of Type Strains, Phase IV (KMG-IV): sequencing the most valuable type-strain genomes for metagenomic binning, comparative biology and taxonomic classification.</title>
        <authorList>
            <person name="Goeker M."/>
        </authorList>
    </citation>
    <scope>NUCLEOTIDE SEQUENCE [LARGE SCALE GENOMIC DNA]</scope>
    <source>
        <strain evidence="1 2">DSM 13587</strain>
    </source>
</reference>
<evidence type="ECO:0000313" key="2">
    <source>
        <dbReference type="Proteomes" id="UP000295717"/>
    </source>
</evidence>
<dbReference type="RefSeq" id="WP_132977673.1">
    <property type="nucleotide sequence ID" value="NZ_SMAO01000006.1"/>
</dbReference>
<dbReference type="EMBL" id="SMAO01000006">
    <property type="protein sequence ID" value="TCT20277.1"/>
    <property type="molecule type" value="Genomic_DNA"/>
</dbReference>
<keyword evidence="2" id="KW-1185">Reference proteome</keyword>
<gene>
    <name evidence="1" type="ORF">EDC35_106204</name>
</gene>
<organism evidence="1 2">
    <name type="scientific">Thiobaca trueperi</name>
    <dbReference type="NCBI Taxonomy" id="127458"/>
    <lineage>
        <taxon>Bacteria</taxon>
        <taxon>Pseudomonadati</taxon>
        <taxon>Pseudomonadota</taxon>
        <taxon>Gammaproteobacteria</taxon>
        <taxon>Chromatiales</taxon>
        <taxon>Chromatiaceae</taxon>
        <taxon>Thiobaca</taxon>
    </lineage>
</organism>
<accession>A0A4R3MWZ5</accession>
<protein>
    <submittedName>
        <fullName evidence="1">Uncharacterized protein</fullName>
    </submittedName>
</protein>
<comment type="caution">
    <text evidence="1">The sequence shown here is derived from an EMBL/GenBank/DDBJ whole genome shotgun (WGS) entry which is preliminary data.</text>
</comment>
<dbReference type="AlphaFoldDB" id="A0A4R3MWZ5"/>
<evidence type="ECO:0000313" key="1">
    <source>
        <dbReference type="EMBL" id="TCT20277.1"/>
    </source>
</evidence>
<name>A0A4R3MWZ5_9GAMM</name>
<dbReference type="Proteomes" id="UP000295717">
    <property type="component" value="Unassembled WGS sequence"/>
</dbReference>
<sequence>MSAILPVLDTLNELAAEVDYIGATVAGSGVPEATGLALIIDRWSETLERLASDLAGEQDDPDADVRLALGAFERGLLSRLARIDGCTLAEAASRTLREALRQRVDDDLAKAKEERAS</sequence>